<dbReference type="PANTHER" id="PTHR10281">
    <property type="entry name" value="MEMBRANE-ASSOCIATED PROGESTERONE RECEPTOR COMPONENT-RELATED"/>
    <property type="match status" value="1"/>
</dbReference>
<dbReference type="EMBL" id="PYSW02000040">
    <property type="protein sequence ID" value="KAG2375147.1"/>
    <property type="molecule type" value="Genomic_DNA"/>
</dbReference>
<dbReference type="InterPro" id="IPR050577">
    <property type="entry name" value="MAPR/NEUFC/NENF-like"/>
</dbReference>
<protein>
    <recommendedName>
        <fullName evidence="4">Cytochrome b5 heme-binding domain-containing protein</fullName>
    </recommendedName>
</protein>
<dbReference type="GeneID" id="68102605"/>
<evidence type="ECO:0000259" key="4">
    <source>
        <dbReference type="SMART" id="SM01117"/>
    </source>
</evidence>
<dbReference type="Pfam" id="PF00173">
    <property type="entry name" value="Cyt-b5"/>
    <property type="match status" value="1"/>
</dbReference>
<organism evidence="5 6">
    <name type="scientific">Naegleria lovaniensis</name>
    <name type="common">Amoeba</name>
    <dbReference type="NCBI Taxonomy" id="51637"/>
    <lineage>
        <taxon>Eukaryota</taxon>
        <taxon>Discoba</taxon>
        <taxon>Heterolobosea</taxon>
        <taxon>Tetramitia</taxon>
        <taxon>Eutetramitia</taxon>
        <taxon>Vahlkampfiidae</taxon>
        <taxon>Naegleria</taxon>
    </lineage>
</organism>
<dbReference type="RefSeq" id="XP_044544321.1">
    <property type="nucleotide sequence ID" value="XM_044685664.1"/>
</dbReference>
<comment type="similarity">
    <text evidence="1">Belongs to the cytochrome b5 family. MAPR subfamily.</text>
</comment>
<reference evidence="5 6" key="1">
    <citation type="journal article" date="2018" name="BMC Genomics">
        <title>The genome of Naegleria lovaniensis, the basis for a comparative approach to unravel pathogenicity factors of the human pathogenic amoeba N. fowleri.</title>
        <authorList>
            <person name="Liechti N."/>
            <person name="Schurch N."/>
            <person name="Bruggmann R."/>
            <person name="Wittwer M."/>
        </authorList>
    </citation>
    <scope>NUCLEOTIDE SEQUENCE [LARGE SCALE GENOMIC DNA]</scope>
    <source>
        <strain evidence="5 6">ATCC 30569</strain>
    </source>
</reference>
<dbReference type="GO" id="GO:0012505">
    <property type="term" value="C:endomembrane system"/>
    <property type="evidence" value="ECO:0007669"/>
    <property type="project" value="TreeGrafter"/>
</dbReference>
<gene>
    <name evidence="5" type="ORF">C9374_010151</name>
</gene>
<evidence type="ECO:0000313" key="6">
    <source>
        <dbReference type="Proteomes" id="UP000816034"/>
    </source>
</evidence>
<proteinExistence type="inferred from homology"/>
<feature type="domain" description="Cytochrome b5 heme-binding" evidence="4">
    <location>
        <begin position="57"/>
        <end position="154"/>
    </location>
</feature>
<dbReference type="InterPro" id="IPR036400">
    <property type="entry name" value="Cyt_B5-like_heme/steroid_sf"/>
</dbReference>
<dbReference type="Proteomes" id="UP000816034">
    <property type="component" value="Unassembled WGS sequence"/>
</dbReference>
<evidence type="ECO:0000256" key="2">
    <source>
        <dbReference type="SAM" id="MobiDB-lite"/>
    </source>
</evidence>
<name>A0AA88GGF7_NAELO</name>
<evidence type="ECO:0000256" key="3">
    <source>
        <dbReference type="SAM" id="Phobius"/>
    </source>
</evidence>
<dbReference type="InterPro" id="IPR001199">
    <property type="entry name" value="Cyt_B5-like_heme/steroid-bd"/>
</dbReference>
<feature type="transmembrane region" description="Helical" evidence="3">
    <location>
        <begin position="6"/>
        <end position="23"/>
    </location>
</feature>
<dbReference type="SUPFAM" id="SSF55856">
    <property type="entry name" value="Cytochrome b5-like heme/steroid binding domain"/>
    <property type="match status" value="1"/>
</dbReference>
<keyword evidence="3" id="KW-1133">Transmembrane helix</keyword>
<keyword evidence="6" id="KW-1185">Reference proteome</keyword>
<comment type="caution">
    <text evidence="5">The sequence shown here is derived from an EMBL/GenBank/DDBJ whole genome shotgun (WGS) entry which is preliminary data.</text>
</comment>
<dbReference type="AlphaFoldDB" id="A0AA88GGF7"/>
<dbReference type="PANTHER" id="PTHR10281:SF76">
    <property type="entry name" value="CALCUTTA CUP-RELATED"/>
    <property type="match status" value="1"/>
</dbReference>
<sequence>MDLWLLLIIGAFVGAAFFIYRMYTSQKTATKASGDDYSSSSSDSDSEPEEEIEEREFTLEELHKYNGIDSPEKKIYVSVCGKVFDVTGSGFYGPNETYDMFAGHESSVALAKNELKPSLLDQMDLSSLNAFEKDQLNSMFSHFEFKYRVVGWLKEFEEANKKDK</sequence>
<evidence type="ECO:0000313" key="5">
    <source>
        <dbReference type="EMBL" id="KAG2375147.1"/>
    </source>
</evidence>
<dbReference type="Gene3D" id="3.10.120.10">
    <property type="entry name" value="Cytochrome b5-like heme/steroid binding domain"/>
    <property type="match status" value="1"/>
</dbReference>
<keyword evidence="3" id="KW-0472">Membrane</keyword>
<feature type="compositionally biased region" description="Acidic residues" evidence="2">
    <location>
        <begin position="44"/>
        <end position="53"/>
    </location>
</feature>
<dbReference type="GO" id="GO:0016020">
    <property type="term" value="C:membrane"/>
    <property type="evidence" value="ECO:0007669"/>
    <property type="project" value="TreeGrafter"/>
</dbReference>
<evidence type="ECO:0000256" key="1">
    <source>
        <dbReference type="ARBA" id="ARBA00038357"/>
    </source>
</evidence>
<accession>A0AA88GGF7</accession>
<feature type="region of interest" description="Disordered" evidence="2">
    <location>
        <begin position="31"/>
        <end position="53"/>
    </location>
</feature>
<keyword evidence="3" id="KW-0812">Transmembrane</keyword>
<dbReference type="SMART" id="SM01117">
    <property type="entry name" value="Cyt-b5"/>
    <property type="match status" value="1"/>
</dbReference>